<dbReference type="InterPro" id="IPR020845">
    <property type="entry name" value="AMP-binding_CS"/>
</dbReference>
<dbReference type="PANTHER" id="PTHR45527">
    <property type="entry name" value="NONRIBOSOMAL PEPTIDE SYNTHETASE"/>
    <property type="match status" value="1"/>
</dbReference>
<feature type="domain" description="AMP-binding enzyme C-terminal" evidence="3">
    <location>
        <begin position="437"/>
        <end position="510"/>
    </location>
</feature>
<evidence type="ECO:0000313" key="5">
    <source>
        <dbReference type="Proteomes" id="UP000281726"/>
    </source>
</evidence>
<dbReference type="AlphaFoldDB" id="A0A3A9ZB20"/>
<dbReference type="Pfam" id="PF00501">
    <property type="entry name" value="AMP-binding"/>
    <property type="match status" value="1"/>
</dbReference>
<evidence type="ECO:0000259" key="2">
    <source>
        <dbReference type="Pfam" id="PF00501"/>
    </source>
</evidence>
<organism evidence="4 5">
    <name type="scientific">Micromonospora endolithica</name>
    <dbReference type="NCBI Taxonomy" id="230091"/>
    <lineage>
        <taxon>Bacteria</taxon>
        <taxon>Bacillati</taxon>
        <taxon>Actinomycetota</taxon>
        <taxon>Actinomycetes</taxon>
        <taxon>Micromonosporales</taxon>
        <taxon>Micromonosporaceae</taxon>
        <taxon>Micromonospora</taxon>
    </lineage>
</organism>
<dbReference type="InterPro" id="IPR010071">
    <property type="entry name" value="AA_adenyl_dom"/>
</dbReference>
<evidence type="ECO:0000259" key="3">
    <source>
        <dbReference type="Pfam" id="PF13193"/>
    </source>
</evidence>
<dbReference type="Gene3D" id="3.30.300.30">
    <property type="match status" value="1"/>
</dbReference>
<keyword evidence="5" id="KW-1185">Reference proteome</keyword>
<dbReference type="GO" id="GO:0031177">
    <property type="term" value="F:phosphopantetheine binding"/>
    <property type="evidence" value="ECO:0007669"/>
    <property type="project" value="TreeGrafter"/>
</dbReference>
<gene>
    <name evidence="4" type="ORF">D7223_17050</name>
</gene>
<dbReference type="GO" id="GO:0044550">
    <property type="term" value="P:secondary metabolite biosynthetic process"/>
    <property type="evidence" value="ECO:0007669"/>
    <property type="project" value="TreeGrafter"/>
</dbReference>
<dbReference type="FunFam" id="3.40.50.980:FF:000002">
    <property type="entry name" value="Enterobactin synthetase component F"/>
    <property type="match status" value="1"/>
</dbReference>
<dbReference type="Proteomes" id="UP000281726">
    <property type="component" value="Unassembled WGS sequence"/>
</dbReference>
<sequence length="519" mass="55479">MGRRRRRQPGRPVHPADRADGGHHRGDAGATLGRAVLTLARRFAAQVARDPDAVAVVDGDRELRYDELAAAAAEVRRQLADAGVPPGTLVGLRMPRCAEVVVAILGILEHGCGYVPIDPAYPASRQEHIAGDAGIDTVVQVEPGTGRPVVVRTGGGPPRPVPPGTAYVIYTSGSTGTPKGVVVGDAHVCALMDACAERFTFSAADVWTMFHSHSFDFSVWELWGALLHGGRVVVVPPWVAADPRAFGELLADEGVTVLSQVPTAFGHLVAELEAHPIALPELRYVVFGGEALNTGAVRAWRELGVAPAATLVNMYGITETTVHVTFAALEDDTGTLPGATPIGRPLPHLRVLLVDERLRPVPAGEPGEMLVTGASVSYGYLGRAELTGQRFVTLAGQRYYRSGDWARQDAEGRLHYLGRRDRQVQLRGFRVELGEPEAVIAAHPAVAQCAVLAEPNQLGELQLVAYYVPRSGVDLAPEQVRAHVAGCLPAHLVPSRIRRMPALPRTAHDKVDLVALRGR</sequence>
<dbReference type="SUPFAM" id="SSF56801">
    <property type="entry name" value="Acetyl-CoA synthetase-like"/>
    <property type="match status" value="1"/>
</dbReference>
<dbReference type="NCBIfam" id="TIGR01733">
    <property type="entry name" value="AA-adenyl-dom"/>
    <property type="match status" value="1"/>
</dbReference>
<dbReference type="InterPro" id="IPR045851">
    <property type="entry name" value="AMP-bd_C_sf"/>
</dbReference>
<feature type="compositionally biased region" description="Basic and acidic residues" evidence="1">
    <location>
        <begin position="14"/>
        <end position="27"/>
    </location>
</feature>
<dbReference type="EMBL" id="RBAK01000006">
    <property type="protein sequence ID" value="RKN45329.1"/>
    <property type="molecule type" value="Genomic_DNA"/>
</dbReference>
<accession>A0A3A9ZB20</accession>
<dbReference type="InterPro" id="IPR000873">
    <property type="entry name" value="AMP-dep_synth/lig_dom"/>
</dbReference>
<evidence type="ECO:0000256" key="1">
    <source>
        <dbReference type="SAM" id="MobiDB-lite"/>
    </source>
</evidence>
<comment type="caution">
    <text evidence="4">The sequence shown here is derived from an EMBL/GenBank/DDBJ whole genome shotgun (WGS) entry which is preliminary data.</text>
</comment>
<dbReference type="PROSITE" id="PS00455">
    <property type="entry name" value="AMP_BINDING"/>
    <property type="match status" value="1"/>
</dbReference>
<reference evidence="4 5" key="1">
    <citation type="journal article" date="2004" name="Syst. Appl. Microbiol.">
        <title>Cryptoendolithic actinomycetes from antarctic sandstone rock samples: Micromonospora endolithica sp. nov. and two isolates related to Micromonospora coerulea Jensen 1932.</title>
        <authorList>
            <person name="Hirsch P."/>
            <person name="Mevs U."/>
            <person name="Kroppenstedt R.M."/>
            <person name="Schumann P."/>
            <person name="Stackebrandt E."/>
        </authorList>
    </citation>
    <scope>NUCLEOTIDE SEQUENCE [LARGE SCALE GENOMIC DNA]</scope>
    <source>
        <strain evidence="4 5">JCM 12677</strain>
    </source>
</reference>
<dbReference type="Gene3D" id="3.40.50.12780">
    <property type="entry name" value="N-terminal domain of ligase-like"/>
    <property type="match status" value="1"/>
</dbReference>
<dbReference type="InterPro" id="IPR025110">
    <property type="entry name" value="AMP-bd_C"/>
</dbReference>
<feature type="region of interest" description="Disordered" evidence="1">
    <location>
        <begin position="1"/>
        <end position="27"/>
    </location>
</feature>
<protein>
    <submittedName>
        <fullName evidence="4">Amino acid adenylation domain-containing protein</fullName>
    </submittedName>
</protein>
<feature type="domain" description="AMP-dependent synthetase/ligase" evidence="2">
    <location>
        <begin position="43"/>
        <end position="381"/>
    </location>
</feature>
<dbReference type="Pfam" id="PF13193">
    <property type="entry name" value="AMP-binding_C"/>
    <property type="match status" value="1"/>
</dbReference>
<name>A0A3A9ZB20_9ACTN</name>
<dbReference type="PANTHER" id="PTHR45527:SF1">
    <property type="entry name" value="FATTY ACID SYNTHASE"/>
    <property type="match status" value="1"/>
</dbReference>
<proteinExistence type="predicted"/>
<dbReference type="GO" id="GO:0005829">
    <property type="term" value="C:cytosol"/>
    <property type="evidence" value="ECO:0007669"/>
    <property type="project" value="TreeGrafter"/>
</dbReference>
<dbReference type="InterPro" id="IPR042099">
    <property type="entry name" value="ANL_N_sf"/>
</dbReference>
<dbReference type="GO" id="GO:0043041">
    <property type="term" value="P:amino acid activation for nonribosomal peptide biosynthetic process"/>
    <property type="evidence" value="ECO:0007669"/>
    <property type="project" value="TreeGrafter"/>
</dbReference>
<dbReference type="OrthoDB" id="4477213at2"/>
<evidence type="ECO:0000313" key="4">
    <source>
        <dbReference type="EMBL" id="RKN45329.1"/>
    </source>
</evidence>